<organism evidence="1 2">
    <name type="scientific">Panagrolaimus sp. PS1159</name>
    <dbReference type="NCBI Taxonomy" id="55785"/>
    <lineage>
        <taxon>Eukaryota</taxon>
        <taxon>Metazoa</taxon>
        <taxon>Ecdysozoa</taxon>
        <taxon>Nematoda</taxon>
        <taxon>Chromadorea</taxon>
        <taxon>Rhabditida</taxon>
        <taxon>Tylenchina</taxon>
        <taxon>Panagrolaimomorpha</taxon>
        <taxon>Panagrolaimoidea</taxon>
        <taxon>Panagrolaimidae</taxon>
        <taxon>Panagrolaimus</taxon>
    </lineage>
</organism>
<reference evidence="2" key="1">
    <citation type="submission" date="2022-11" db="UniProtKB">
        <authorList>
            <consortium name="WormBaseParasite"/>
        </authorList>
    </citation>
    <scope>IDENTIFICATION</scope>
</reference>
<dbReference type="Proteomes" id="UP000887580">
    <property type="component" value="Unplaced"/>
</dbReference>
<protein>
    <submittedName>
        <fullName evidence="2">Pseudouridine synthase RsuA/RluA-like domain-containing protein</fullName>
    </submittedName>
</protein>
<name>A0AC35FP88_9BILA</name>
<accession>A0AC35FP88</accession>
<sequence length="261" mass="30382">MKRLISLKPTEKKKTERQICHRLDRATSGVLIFAKNYETDIEFKKNLIDCDWKKEYICRVIGEFPDGEISCNQPIGNLSPSMGIQCIREDGKDAQSIFKRLWTNGKESVVVCKIATGRTHQIRVHLQYLGHPIISDQIYNSEVWGKTKGKNADYGKPLEQLREDVQNSHKSSLWREYTSPDYVEKMLKWSQDDTIVPESPDLLVNDRPNFDPICLGCNVTYKQPSMDHFRMHLHCWKYETARGLFEASIPEWAKEETKEEI</sequence>
<evidence type="ECO:0000313" key="2">
    <source>
        <dbReference type="WBParaSite" id="PS1159_v2.g19510.t1"/>
    </source>
</evidence>
<dbReference type="WBParaSite" id="PS1159_v2.g19510.t1">
    <property type="protein sequence ID" value="PS1159_v2.g19510.t1"/>
    <property type="gene ID" value="PS1159_v2.g19510"/>
</dbReference>
<proteinExistence type="predicted"/>
<evidence type="ECO:0000313" key="1">
    <source>
        <dbReference type="Proteomes" id="UP000887580"/>
    </source>
</evidence>